<feature type="region of interest" description="Disordered" evidence="1">
    <location>
        <begin position="469"/>
        <end position="506"/>
    </location>
</feature>
<evidence type="ECO:0000313" key="2">
    <source>
        <dbReference type="EMBL" id="DAD76337.1"/>
    </source>
</evidence>
<proteinExistence type="predicted"/>
<sequence>MTGSNGNDNNQISSKEPDFATSFAKVKDSLIATNDRAWNSSYFRSYTTSTRDYKPEEIKRIVESGSLEEQQKLSRNYFLKDGIYKKLILYYATLLDYAGLLIPNPSFGQNLSTSHLQKRYQRAIDFIDSVPLRNIFVGFSQRALVDGCYYGVISELNKNVLSIIDLPPNYCATNFKDELGNDIVEFNVAYFDTIHSEAKRKEALNSYPKFIVTAYRKYKKGKGPQWILIPSDVGVCFPALDGRPMFLSAIEACVEYDNAIDIEQARALENIRKILVQEIPHLSDGTLLFEPDEVQLMHEGAVGMMKGNRNVSVLTTYGNIEAVASSSSADTINNTLDRMYKNIYNNAGVSSELFCSTGSATLAASIKMDISIMMIFATRYAFFTTQLVNQLFANNNISFKYTIYPVCEQNRKEFVDICFKLAQSGYSLLMPAIAMGFSQRDILNVKTLENDVLNLTKKFIPLNSSYTQSTGPIGANPVGAPKKTDDEKAPQTLKNDESANNTGEIR</sequence>
<reference evidence="2" key="1">
    <citation type="journal article" date="2021" name="Proc. Natl. Acad. Sci. U.S.A.">
        <title>A Catalog of Tens of Thousands of Viruses from Human Metagenomes Reveals Hidden Associations with Chronic Diseases.</title>
        <authorList>
            <person name="Tisza M.J."/>
            <person name="Buck C.B."/>
        </authorList>
    </citation>
    <scope>NUCLEOTIDE SEQUENCE</scope>
    <source>
        <strain evidence="2">Ctxjx4</strain>
    </source>
</reference>
<feature type="compositionally biased region" description="Basic and acidic residues" evidence="1">
    <location>
        <begin position="482"/>
        <end position="497"/>
    </location>
</feature>
<protein>
    <submittedName>
        <fullName evidence="2">Portal protein</fullName>
    </submittedName>
</protein>
<organism evidence="2">
    <name type="scientific">Siphoviridae sp. ctxjx4</name>
    <dbReference type="NCBI Taxonomy" id="2826522"/>
    <lineage>
        <taxon>Viruses</taxon>
        <taxon>Duplodnaviria</taxon>
        <taxon>Heunggongvirae</taxon>
        <taxon>Uroviricota</taxon>
        <taxon>Caudoviricetes</taxon>
    </lineage>
</organism>
<accession>A0A8S5M1Z2</accession>
<name>A0A8S5M1Z2_9CAUD</name>
<evidence type="ECO:0000256" key="1">
    <source>
        <dbReference type="SAM" id="MobiDB-lite"/>
    </source>
</evidence>
<dbReference type="EMBL" id="BK014799">
    <property type="protein sequence ID" value="DAD76337.1"/>
    <property type="molecule type" value="Genomic_DNA"/>
</dbReference>